<name>U4R2Q2_9FIRM</name>
<dbReference type="Proteomes" id="UP000016860">
    <property type="component" value="Unassembled WGS sequence"/>
</dbReference>
<reference evidence="1 2" key="1">
    <citation type="journal article" date="2013" name="Genome Announc.">
        <title>Draft Genome Sequence of the Cellulolytic Bacterium Clostridium papyrosolvens C7 (ATCC 700395).</title>
        <authorList>
            <person name="Zepeda V."/>
            <person name="Dassa B."/>
            <person name="Borovok I."/>
            <person name="Lamed R."/>
            <person name="Bayer E.A."/>
            <person name="Cate J.H."/>
        </authorList>
    </citation>
    <scope>NUCLEOTIDE SEQUENCE [LARGE SCALE GENOMIC DNA]</scope>
    <source>
        <strain evidence="1 2">C7</strain>
    </source>
</reference>
<dbReference type="PATRIC" id="fig|1330534.3.peg.1750"/>
<accession>U4R2Q2</accession>
<sequence>MAINMMCEKSECKHYFEDCCMKNLIEERIHISEDGYCLTYEPGVNDAYKEIDKMADGEIQAEQTSNYVYESEPTCNICGKPVIECDRG</sequence>
<organism evidence="1 2">
    <name type="scientific">Ruminiclostridium papyrosolvens C7</name>
    <dbReference type="NCBI Taxonomy" id="1330534"/>
    <lineage>
        <taxon>Bacteria</taxon>
        <taxon>Bacillati</taxon>
        <taxon>Bacillota</taxon>
        <taxon>Clostridia</taxon>
        <taxon>Eubacteriales</taxon>
        <taxon>Oscillospiraceae</taxon>
        <taxon>Ruminiclostridium</taxon>
    </lineage>
</organism>
<gene>
    <name evidence="1" type="ORF">L323_08790</name>
</gene>
<proteinExistence type="predicted"/>
<dbReference type="AlphaFoldDB" id="U4R2Q2"/>
<dbReference type="RefSeq" id="WP_020815303.1">
    <property type="nucleotide sequence ID" value="NZ_ATAY01000028.1"/>
</dbReference>
<dbReference type="STRING" id="1330534.L323_08790"/>
<dbReference type="EMBL" id="ATAY01000028">
    <property type="protein sequence ID" value="EPR12379.1"/>
    <property type="molecule type" value="Genomic_DNA"/>
</dbReference>
<dbReference type="OrthoDB" id="1955468at2"/>
<evidence type="ECO:0000313" key="2">
    <source>
        <dbReference type="Proteomes" id="UP000016860"/>
    </source>
</evidence>
<evidence type="ECO:0000313" key="1">
    <source>
        <dbReference type="EMBL" id="EPR12379.1"/>
    </source>
</evidence>
<protein>
    <submittedName>
        <fullName evidence="1">Uncharacterized protein</fullName>
    </submittedName>
</protein>
<comment type="caution">
    <text evidence="1">The sequence shown here is derived from an EMBL/GenBank/DDBJ whole genome shotgun (WGS) entry which is preliminary data.</text>
</comment>